<organism evidence="3 4">
    <name type="scientific">Portibacter lacus</name>
    <dbReference type="NCBI Taxonomy" id="1099794"/>
    <lineage>
        <taxon>Bacteria</taxon>
        <taxon>Pseudomonadati</taxon>
        <taxon>Bacteroidota</taxon>
        <taxon>Saprospiria</taxon>
        <taxon>Saprospirales</taxon>
        <taxon>Haliscomenobacteraceae</taxon>
        <taxon>Portibacter</taxon>
    </lineage>
</organism>
<evidence type="ECO:0000313" key="4">
    <source>
        <dbReference type="Proteomes" id="UP001156666"/>
    </source>
</evidence>
<sequence length="661" mass="75065">MFKKINTPKKASFYILIVLFSFITSQSQLLAQDSGEIKHSEWKTFERVDFTFEGKNAYVVIPSTPLPGNPWIWRARFPGWHTEADSILVENGFHLAFINTADYFGSPIAMDIWDEFYTYLLAEYQLNRKVSLMGVSRGGLFVYNWAIRNPTKVSSIYAEAPVLDFKSWPGGFGEGKGNPKAWKTLKNIYGFESDEEAKAYKNLPIHQAASIASYKIPVLHMIGLKDEVVPPEENTMILINNYIKAGGIATVVPCTQGEQKLNGHHFPIETPQTVADFIMYHAKPKPLLSSRPYHKQKGGLKNAQLIFEKEKKGNIAFLGGSITYNGGWRDSLMNYFEERFPETDFTFVNAGVPSMGTTSSAFRLEKDILSKGKFDLVFEEAAVNDGGKGKSNAEQLRALEGIIRHLRNSNPNMDIVMMHFVDPMKIENYNDGMEPVVITTHNKIASHYAIPTINLAKEVTDRLNNDEFTWKDDFKNLHPSPFGQGIYARSMIQFLDDAFSDELIATQKVEAHTFPELLDKNAYYNGKFIDISKAKYGKGWFVDENWNPNDGTGSRQNYINVPMLISEQPGKSLKIKFEGNAVGITVAAGRDAGIIEYRIDKGEWKKQDLFTKHSKNLHLPWYYTLASALENGKHELELRLIEDKNERSEGTACRIRYFYYN</sequence>
<dbReference type="Proteomes" id="UP001156666">
    <property type="component" value="Unassembled WGS sequence"/>
</dbReference>
<evidence type="ECO:0000313" key="3">
    <source>
        <dbReference type="EMBL" id="GLR19496.1"/>
    </source>
</evidence>
<protein>
    <recommendedName>
        <fullName evidence="2">SGNH hydrolase-type esterase domain-containing protein</fullName>
    </recommendedName>
</protein>
<dbReference type="Pfam" id="PF13472">
    <property type="entry name" value="Lipase_GDSL_2"/>
    <property type="match status" value="1"/>
</dbReference>
<dbReference type="Gene3D" id="2.60.120.260">
    <property type="entry name" value="Galactose-binding domain-like"/>
    <property type="match status" value="1"/>
</dbReference>
<dbReference type="SUPFAM" id="SSF52266">
    <property type="entry name" value="SGNH hydrolase"/>
    <property type="match status" value="1"/>
</dbReference>
<dbReference type="SUPFAM" id="SSF53474">
    <property type="entry name" value="alpha/beta-Hydrolases"/>
    <property type="match status" value="1"/>
</dbReference>
<dbReference type="InterPro" id="IPR036514">
    <property type="entry name" value="SGNH_hydro_sf"/>
</dbReference>
<dbReference type="Gene3D" id="3.40.50.1110">
    <property type="entry name" value="SGNH hydrolase"/>
    <property type="match status" value="1"/>
</dbReference>
<dbReference type="Pfam" id="PF00756">
    <property type="entry name" value="Esterase"/>
    <property type="match status" value="1"/>
</dbReference>
<evidence type="ECO:0000259" key="2">
    <source>
        <dbReference type="Pfam" id="PF13472"/>
    </source>
</evidence>
<feature type="signal peptide" evidence="1">
    <location>
        <begin position="1"/>
        <end position="31"/>
    </location>
</feature>
<proteinExistence type="predicted"/>
<dbReference type="PANTHER" id="PTHR34407">
    <property type="entry name" value="EXPRESSED PROTEIN"/>
    <property type="match status" value="1"/>
</dbReference>
<dbReference type="InterPro" id="IPR029058">
    <property type="entry name" value="AB_hydrolase_fold"/>
</dbReference>
<dbReference type="PANTHER" id="PTHR34407:SF1">
    <property type="entry name" value="SGNH HYDROLASE-TYPE ESTERASE DOMAIN-CONTAINING PROTEIN"/>
    <property type="match status" value="1"/>
</dbReference>
<dbReference type="Gene3D" id="3.40.50.1820">
    <property type="entry name" value="alpha/beta hydrolase"/>
    <property type="match status" value="1"/>
</dbReference>
<keyword evidence="4" id="KW-1185">Reference proteome</keyword>
<dbReference type="GO" id="GO:0016788">
    <property type="term" value="F:hydrolase activity, acting on ester bonds"/>
    <property type="evidence" value="ECO:0007669"/>
    <property type="project" value="UniProtKB-ARBA"/>
</dbReference>
<dbReference type="AlphaFoldDB" id="A0AA37WF43"/>
<dbReference type="CDD" id="cd00229">
    <property type="entry name" value="SGNH_hydrolase"/>
    <property type="match status" value="1"/>
</dbReference>
<dbReference type="InterPro" id="IPR013830">
    <property type="entry name" value="SGNH_hydro"/>
</dbReference>
<accession>A0AA37WF43</accession>
<dbReference type="RefSeq" id="WP_235291807.1">
    <property type="nucleotide sequence ID" value="NZ_BSOH01000027.1"/>
</dbReference>
<dbReference type="EMBL" id="BSOH01000027">
    <property type="protein sequence ID" value="GLR19496.1"/>
    <property type="molecule type" value="Genomic_DNA"/>
</dbReference>
<name>A0AA37WF43_9BACT</name>
<evidence type="ECO:0000256" key="1">
    <source>
        <dbReference type="SAM" id="SignalP"/>
    </source>
</evidence>
<feature type="chain" id="PRO_5041430543" description="SGNH hydrolase-type esterase domain-containing protein" evidence="1">
    <location>
        <begin position="32"/>
        <end position="661"/>
    </location>
</feature>
<reference evidence="3" key="2">
    <citation type="submission" date="2023-01" db="EMBL/GenBank/DDBJ databases">
        <title>Draft genome sequence of Portibacter lacus strain NBRC 108769.</title>
        <authorList>
            <person name="Sun Q."/>
            <person name="Mori K."/>
        </authorList>
    </citation>
    <scope>NUCLEOTIDE SEQUENCE</scope>
    <source>
        <strain evidence="3">NBRC 108769</strain>
    </source>
</reference>
<keyword evidence="1" id="KW-0732">Signal</keyword>
<feature type="domain" description="SGNH hydrolase-type esterase" evidence="2">
    <location>
        <begin position="317"/>
        <end position="484"/>
    </location>
</feature>
<comment type="caution">
    <text evidence="3">The sequence shown here is derived from an EMBL/GenBank/DDBJ whole genome shotgun (WGS) entry which is preliminary data.</text>
</comment>
<dbReference type="InterPro" id="IPR000801">
    <property type="entry name" value="Esterase-like"/>
</dbReference>
<reference evidence="3" key="1">
    <citation type="journal article" date="2014" name="Int. J. Syst. Evol. Microbiol.">
        <title>Complete genome sequence of Corynebacterium casei LMG S-19264T (=DSM 44701T), isolated from a smear-ripened cheese.</title>
        <authorList>
            <consortium name="US DOE Joint Genome Institute (JGI-PGF)"/>
            <person name="Walter F."/>
            <person name="Albersmeier A."/>
            <person name="Kalinowski J."/>
            <person name="Ruckert C."/>
        </authorList>
    </citation>
    <scope>NUCLEOTIDE SEQUENCE</scope>
    <source>
        <strain evidence="3">NBRC 108769</strain>
    </source>
</reference>
<gene>
    <name evidence="3" type="ORF">GCM10007940_41120</name>
</gene>